<evidence type="ECO:0000256" key="5">
    <source>
        <dbReference type="ARBA" id="ARBA00035506"/>
    </source>
</evidence>
<comment type="similarity">
    <text evidence="1 6">Belongs to the universal ribosomal protein uL22 family.</text>
</comment>
<proteinExistence type="inferred from homology"/>
<feature type="transmembrane region" description="Helical" evidence="7">
    <location>
        <begin position="219"/>
        <end position="244"/>
    </location>
</feature>
<dbReference type="Proteomes" id="UP001201812">
    <property type="component" value="Unassembled WGS sequence"/>
</dbReference>
<dbReference type="PANTHER" id="PTHR13501">
    <property type="entry name" value="CHLOROPLAST 50S RIBOSOMAL PROTEIN L22-RELATED"/>
    <property type="match status" value="1"/>
</dbReference>
<sequence length="861" mass="100715">MSTGTRVLSNLKVATLNCWALPYPWPIGSQHRTLRIEKLIEALADSPYHIVALQELWCEKDFLLIAHRLKDKFPYCHYFHRYSLNGFAHHIHRGDWFGGKIAGFCEVAIGNLRAAIYTTHPHRISQCFELAQFVRHTSRGSDFVVLMGDLVINIAQLSDAWECRPKSDSEEPCAGMTSERPDNIFTSQMLWDRRIFLALCFILLAIIIATVNIESSFPYLTVLIAVIRFVLSLLIGFSLWHGFVGLTIEMKALKETKYSVSGAFESTLPSGSEKKNLPNVVKPLSQEEIWDRRQKLSRPSIQRFEKPAPKIYYAPEWKIDQSKENETYSPLYQYGTTPEKWEYYNKVVWPKNHVVPETGLRKAAEVFHCRESVHIYPKRIWNACYFVRRMKVKEALLQLGIMERKTGLLLAEVIREAVERAKNEFHIENPEDGMFIAEAFAIQCNIIKGRRRHARNRWCPMRYRYCNIFIRLEEGEPPHYTGRAPKPTGWEHMEEYYKYLRLCHIRGRLVVNIGVIGLVEKLLGFVKLPLEIFGLLSILPINIEPNDLGYHLVINIAQLSDAWECRPKSGVTATFFFKEDPPSETNSEKMRHIATERLFLEKSLRILEEGEVSGAFESTLPSGSEKKNLPNVVKPLSQEEIWDRRQKLSRPSIQRFEKPAPKIYYAPEWKIDQSKENETYSPLYQYGTTPEKWEYYNKVVWPKNHVVPETGLRKAAEVFHCRESVHIYPKRIWNACYFVRRMKVKEALLQLGIMERKTGLLLAEVIREAVERAKNEFHIENPEDGMFIAEAFAIQCNIIKGRRRHARNRWCPMRYRYCNIFIRLEEGEPPHYTGRAPKPTGWEHMEEYYKYLRNRDIKYSI</sequence>
<organism evidence="8 9">
    <name type="scientific">Ditylenchus destructor</name>
    <dbReference type="NCBI Taxonomy" id="166010"/>
    <lineage>
        <taxon>Eukaryota</taxon>
        <taxon>Metazoa</taxon>
        <taxon>Ecdysozoa</taxon>
        <taxon>Nematoda</taxon>
        <taxon>Chromadorea</taxon>
        <taxon>Rhabditida</taxon>
        <taxon>Tylenchina</taxon>
        <taxon>Tylenchomorpha</taxon>
        <taxon>Sphaerularioidea</taxon>
        <taxon>Anguinidae</taxon>
        <taxon>Anguininae</taxon>
        <taxon>Ditylenchus</taxon>
    </lineage>
</organism>
<keyword evidence="7" id="KW-1133">Transmembrane helix</keyword>
<evidence type="ECO:0000256" key="1">
    <source>
        <dbReference type="ARBA" id="ARBA00009451"/>
    </source>
</evidence>
<accession>A0AAD4NGQ6</accession>
<dbReference type="SUPFAM" id="SSF56219">
    <property type="entry name" value="DNase I-like"/>
    <property type="match status" value="1"/>
</dbReference>
<keyword evidence="9" id="KW-1185">Reference proteome</keyword>
<dbReference type="InterPro" id="IPR036691">
    <property type="entry name" value="Endo/exonu/phosph_ase_sf"/>
</dbReference>
<protein>
    <recommendedName>
        <fullName evidence="4">Large ribosomal subunit protein uL22m</fullName>
    </recommendedName>
    <alternativeName>
        <fullName evidence="5">39S ribosomal protein L22, mitochondrial</fullName>
    </alternativeName>
</protein>
<dbReference type="PANTHER" id="PTHR13501:SF8">
    <property type="entry name" value="LARGE RIBOSOMAL SUBUNIT PROTEIN UL22M"/>
    <property type="match status" value="1"/>
</dbReference>
<evidence type="ECO:0000256" key="6">
    <source>
        <dbReference type="RuleBase" id="RU004005"/>
    </source>
</evidence>
<dbReference type="GO" id="GO:0006412">
    <property type="term" value="P:translation"/>
    <property type="evidence" value="ECO:0007669"/>
    <property type="project" value="InterPro"/>
</dbReference>
<dbReference type="InterPro" id="IPR036394">
    <property type="entry name" value="Ribosomal_uL22_sf"/>
</dbReference>
<dbReference type="Gene3D" id="3.60.10.10">
    <property type="entry name" value="Endonuclease/exonuclease/phosphatase"/>
    <property type="match status" value="1"/>
</dbReference>
<evidence type="ECO:0000256" key="4">
    <source>
        <dbReference type="ARBA" id="ARBA00035286"/>
    </source>
</evidence>
<dbReference type="GO" id="GO:0003735">
    <property type="term" value="F:structural constituent of ribosome"/>
    <property type="evidence" value="ECO:0007669"/>
    <property type="project" value="InterPro"/>
</dbReference>
<reference evidence="8" key="1">
    <citation type="submission" date="2022-01" db="EMBL/GenBank/DDBJ databases">
        <title>Genome Sequence Resource for Two Populations of Ditylenchus destructor, the Migratory Endoparasitic Phytonematode.</title>
        <authorList>
            <person name="Zhang H."/>
            <person name="Lin R."/>
            <person name="Xie B."/>
        </authorList>
    </citation>
    <scope>NUCLEOTIDE SEQUENCE</scope>
    <source>
        <strain evidence="8">BazhouSP</strain>
    </source>
</reference>
<keyword evidence="7" id="KW-0812">Transmembrane</keyword>
<keyword evidence="7" id="KW-0472">Membrane</keyword>
<dbReference type="SUPFAM" id="SSF54843">
    <property type="entry name" value="Ribosomal protein L22"/>
    <property type="match status" value="2"/>
</dbReference>
<keyword evidence="3 6" id="KW-0687">Ribonucleoprotein</keyword>
<evidence type="ECO:0000256" key="3">
    <source>
        <dbReference type="ARBA" id="ARBA00023274"/>
    </source>
</evidence>
<evidence type="ECO:0000313" key="9">
    <source>
        <dbReference type="Proteomes" id="UP001201812"/>
    </source>
</evidence>
<dbReference type="EMBL" id="JAKKPZ010000001">
    <property type="protein sequence ID" value="KAI1729098.1"/>
    <property type="molecule type" value="Genomic_DNA"/>
</dbReference>
<dbReference type="InterPro" id="IPR047867">
    <property type="entry name" value="Ribosomal_uL22_bac/org-type"/>
</dbReference>
<name>A0AAD4NGQ6_9BILA</name>
<evidence type="ECO:0000256" key="2">
    <source>
        <dbReference type="ARBA" id="ARBA00022980"/>
    </source>
</evidence>
<dbReference type="AlphaFoldDB" id="A0AAD4NGQ6"/>
<comment type="caution">
    <text evidence="8">The sequence shown here is derived from an EMBL/GenBank/DDBJ whole genome shotgun (WGS) entry which is preliminary data.</text>
</comment>
<dbReference type="Pfam" id="PF00237">
    <property type="entry name" value="Ribosomal_L22"/>
    <property type="match status" value="2"/>
</dbReference>
<gene>
    <name evidence="8" type="ORF">DdX_01318</name>
</gene>
<feature type="transmembrane region" description="Helical" evidence="7">
    <location>
        <begin position="195"/>
        <end position="213"/>
    </location>
</feature>
<evidence type="ECO:0000256" key="7">
    <source>
        <dbReference type="SAM" id="Phobius"/>
    </source>
</evidence>
<keyword evidence="2 6" id="KW-0689">Ribosomal protein</keyword>
<dbReference type="InterPro" id="IPR001063">
    <property type="entry name" value="Ribosomal_uL22"/>
</dbReference>
<dbReference type="Gene3D" id="3.90.470.10">
    <property type="entry name" value="Ribosomal protein L22/L17"/>
    <property type="match status" value="2"/>
</dbReference>
<dbReference type="GO" id="GO:0005762">
    <property type="term" value="C:mitochondrial large ribosomal subunit"/>
    <property type="evidence" value="ECO:0007669"/>
    <property type="project" value="TreeGrafter"/>
</dbReference>
<evidence type="ECO:0000313" key="8">
    <source>
        <dbReference type="EMBL" id="KAI1729098.1"/>
    </source>
</evidence>